<evidence type="ECO:0000313" key="1">
    <source>
        <dbReference type="EMBL" id="GAA0716571.1"/>
    </source>
</evidence>
<gene>
    <name evidence="1" type="ORF">GCM10009105_23110</name>
</gene>
<organism evidence="1 2">
    <name type="scientific">Dokdonella soli</name>
    <dbReference type="NCBI Taxonomy" id="529810"/>
    <lineage>
        <taxon>Bacteria</taxon>
        <taxon>Pseudomonadati</taxon>
        <taxon>Pseudomonadota</taxon>
        <taxon>Gammaproteobacteria</taxon>
        <taxon>Lysobacterales</taxon>
        <taxon>Rhodanobacteraceae</taxon>
        <taxon>Dokdonella</taxon>
    </lineage>
</organism>
<keyword evidence="2" id="KW-1185">Reference proteome</keyword>
<dbReference type="RefSeq" id="WP_343791227.1">
    <property type="nucleotide sequence ID" value="NZ_BAAAEU010000010.1"/>
</dbReference>
<dbReference type="EMBL" id="BAAAEU010000010">
    <property type="protein sequence ID" value="GAA0716571.1"/>
    <property type="molecule type" value="Genomic_DNA"/>
</dbReference>
<evidence type="ECO:0000313" key="2">
    <source>
        <dbReference type="Proteomes" id="UP001501523"/>
    </source>
</evidence>
<name>A0ABP3TS83_9GAMM</name>
<sequence>MTEAFQQRSGCARLRPADCPVEWRSRYDGLVAIAYVDGKAVAGISGPWSDKFALTWWERPLPQRQLELFDSLQDAKHEVEAWAVRVRNGYSSAPTDVHAAAPNLLPMLVPVAKSGLLDQIRALLPEFARRRTGASSRETIERMRERHAHQDIDLSGLHFAADE</sequence>
<accession>A0ABP3TS83</accession>
<proteinExistence type="predicted"/>
<protein>
    <submittedName>
        <fullName evidence="1">Uncharacterized protein</fullName>
    </submittedName>
</protein>
<dbReference type="Proteomes" id="UP001501523">
    <property type="component" value="Unassembled WGS sequence"/>
</dbReference>
<reference evidence="2" key="1">
    <citation type="journal article" date="2019" name="Int. J. Syst. Evol. Microbiol.">
        <title>The Global Catalogue of Microorganisms (GCM) 10K type strain sequencing project: providing services to taxonomists for standard genome sequencing and annotation.</title>
        <authorList>
            <consortium name="The Broad Institute Genomics Platform"/>
            <consortium name="The Broad Institute Genome Sequencing Center for Infectious Disease"/>
            <person name="Wu L."/>
            <person name="Ma J."/>
        </authorList>
    </citation>
    <scope>NUCLEOTIDE SEQUENCE [LARGE SCALE GENOMIC DNA]</scope>
    <source>
        <strain evidence="2">JCM 15421</strain>
    </source>
</reference>
<comment type="caution">
    <text evidence="1">The sequence shown here is derived from an EMBL/GenBank/DDBJ whole genome shotgun (WGS) entry which is preliminary data.</text>
</comment>